<dbReference type="GO" id="GO:0005829">
    <property type="term" value="C:cytosol"/>
    <property type="evidence" value="ECO:0007669"/>
    <property type="project" value="TreeGrafter"/>
</dbReference>
<dbReference type="CDD" id="cd03429">
    <property type="entry name" value="NUDIX_NADH_pyrophosphatase_Nudt13"/>
    <property type="match status" value="1"/>
</dbReference>
<accession>A0A9D4USU1</accession>
<dbReference type="GO" id="GO:0035529">
    <property type="term" value="F:NADH pyrophosphatase activity"/>
    <property type="evidence" value="ECO:0007669"/>
    <property type="project" value="TreeGrafter"/>
</dbReference>
<dbReference type="InterPro" id="IPR015797">
    <property type="entry name" value="NUDIX_hydrolase-like_dom_sf"/>
</dbReference>
<gene>
    <name evidence="11" type="ORF">GOP47_0011453</name>
</gene>
<comment type="catalytic activity">
    <reaction evidence="9">
        <text>a 5'-end NAD(+)-phospho-ribonucleoside in mRNA + H2O = a 5'-end phospho-adenosine-phospho-ribonucleoside in mRNA + beta-nicotinamide D-ribonucleotide + 2 H(+)</text>
        <dbReference type="Rhea" id="RHEA:60876"/>
        <dbReference type="Rhea" id="RHEA-COMP:15698"/>
        <dbReference type="Rhea" id="RHEA-COMP:15719"/>
        <dbReference type="ChEBI" id="CHEBI:14649"/>
        <dbReference type="ChEBI" id="CHEBI:15377"/>
        <dbReference type="ChEBI" id="CHEBI:15378"/>
        <dbReference type="ChEBI" id="CHEBI:144029"/>
        <dbReference type="ChEBI" id="CHEBI:144051"/>
    </reaction>
    <physiologicalReaction direction="left-to-right" evidence="9">
        <dbReference type="Rhea" id="RHEA:60877"/>
    </physiologicalReaction>
</comment>
<keyword evidence="6" id="KW-0378">Hydrolase</keyword>
<evidence type="ECO:0000256" key="2">
    <source>
        <dbReference type="ARBA" id="ARBA00001947"/>
    </source>
</evidence>
<dbReference type="Gene3D" id="3.90.79.20">
    <property type="match status" value="1"/>
</dbReference>
<evidence type="ECO:0000256" key="8">
    <source>
        <dbReference type="ARBA" id="ARBA00023027"/>
    </source>
</evidence>
<dbReference type="GO" id="GO:0019677">
    <property type="term" value="P:NAD+ catabolic process"/>
    <property type="evidence" value="ECO:0007669"/>
    <property type="project" value="TreeGrafter"/>
</dbReference>
<dbReference type="FunFam" id="3.90.79.10:FF:000040">
    <property type="entry name" value="Nudix hydrolase 19, chloroplastic"/>
    <property type="match status" value="1"/>
</dbReference>
<evidence type="ECO:0000313" key="12">
    <source>
        <dbReference type="Proteomes" id="UP000886520"/>
    </source>
</evidence>
<dbReference type="Pfam" id="PF09297">
    <property type="entry name" value="Zn_ribbon_NUD"/>
    <property type="match status" value="1"/>
</dbReference>
<evidence type="ECO:0000256" key="3">
    <source>
        <dbReference type="ARBA" id="ARBA00009595"/>
    </source>
</evidence>
<keyword evidence="5" id="KW-0479">Metal-binding</keyword>
<comment type="caution">
    <text evidence="11">The sequence shown here is derived from an EMBL/GenBank/DDBJ whole genome shotgun (WGS) entry which is preliminary data.</text>
</comment>
<keyword evidence="12" id="KW-1185">Reference proteome</keyword>
<dbReference type="InterPro" id="IPR050241">
    <property type="entry name" value="NAD-cap_RNA_hydrolase_NudC"/>
</dbReference>
<dbReference type="InterPro" id="IPR015376">
    <property type="entry name" value="Znr_NADH_PPase"/>
</dbReference>
<evidence type="ECO:0000256" key="7">
    <source>
        <dbReference type="ARBA" id="ARBA00022842"/>
    </source>
</evidence>
<proteinExistence type="inferred from homology"/>
<dbReference type="InterPro" id="IPR020476">
    <property type="entry name" value="Nudix_hydrolase"/>
</dbReference>
<dbReference type="Gene3D" id="3.90.79.10">
    <property type="entry name" value="Nucleoside Triphosphate Pyrophosphohydrolase"/>
    <property type="match status" value="1"/>
</dbReference>
<dbReference type="InterPro" id="IPR000086">
    <property type="entry name" value="NUDIX_hydrolase_dom"/>
</dbReference>
<feature type="domain" description="Nudix hydrolase" evidence="10">
    <location>
        <begin position="233"/>
        <end position="363"/>
    </location>
</feature>
<reference evidence="11" key="1">
    <citation type="submission" date="2021-01" db="EMBL/GenBank/DDBJ databases">
        <title>Adiantum capillus-veneris genome.</title>
        <authorList>
            <person name="Fang Y."/>
            <person name="Liao Q."/>
        </authorList>
    </citation>
    <scope>NUCLEOTIDE SEQUENCE</scope>
    <source>
        <strain evidence="11">H3</strain>
        <tissue evidence="11">Leaf</tissue>
    </source>
</reference>
<dbReference type="GO" id="GO:0006742">
    <property type="term" value="P:NADP+ catabolic process"/>
    <property type="evidence" value="ECO:0007669"/>
    <property type="project" value="TreeGrafter"/>
</dbReference>
<protein>
    <recommendedName>
        <fullName evidence="4">NAD(+) diphosphatase</fullName>
        <ecNumber evidence="4">3.6.1.22</ecNumber>
    </recommendedName>
</protein>
<organism evidence="11 12">
    <name type="scientific">Adiantum capillus-veneris</name>
    <name type="common">Maidenhair fern</name>
    <dbReference type="NCBI Taxonomy" id="13818"/>
    <lineage>
        <taxon>Eukaryota</taxon>
        <taxon>Viridiplantae</taxon>
        <taxon>Streptophyta</taxon>
        <taxon>Embryophyta</taxon>
        <taxon>Tracheophyta</taxon>
        <taxon>Polypodiopsida</taxon>
        <taxon>Polypodiidae</taxon>
        <taxon>Polypodiales</taxon>
        <taxon>Pteridineae</taxon>
        <taxon>Pteridaceae</taxon>
        <taxon>Vittarioideae</taxon>
        <taxon>Adiantum</taxon>
    </lineage>
</organism>
<evidence type="ECO:0000256" key="9">
    <source>
        <dbReference type="ARBA" id="ARBA00023679"/>
    </source>
</evidence>
<sequence>MIAHHAFAGNPIISDKRGNLSIADLSEAESAGSLRVLPLLEGKPLISSVVLPQGGQIWRLAWQNFGVCHNALLSSQQAVNTFLAEQQNLDEEEKRISIDFSHGILSHDRLVYLGDRDGVTFCALDVSPYPIFSGTADKIAQDAKWLQGLSKAWELPSSDARVGFVDLRLLMTGTDWSDKPTLEELSIAGHARAMLDWHTQSRFCGRCGNTTVLKEAGRRRQCVNELCKKKLYPRLDPVVIMLVIDKERDRVVLGRQSRFVPRMWSCLAGFIEPGESLEEAVRRETREEVGIEVGEILYHSSQPWPVGPSSMSCQLMVGFFAFATTFDIRVDKKELEEAKWHHREQVKKALVFNEYKNQQQASALKVHQACSGEERRRGSSIEARVDAGELAPMFVPGPYAIAHHLISTWATNGPEGLLSKV</sequence>
<dbReference type="Proteomes" id="UP000886520">
    <property type="component" value="Chromosome 11"/>
</dbReference>
<dbReference type="EC" id="3.6.1.22" evidence="4"/>
<evidence type="ECO:0000256" key="5">
    <source>
        <dbReference type="ARBA" id="ARBA00022723"/>
    </source>
</evidence>
<evidence type="ECO:0000259" key="10">
    <source>
        <dbReference type="PROSITE" id="PS51462"/>
    </source>
</evidence>
<evidence type="ECO:0000313" key="11">
    <source>
        <dbReference type="EMBL" id="KAI5073440.1"/>
    </source>
</evidence>
<dbReference type="InterPro" id="IPR049734">
    <property type="entry name" value="NudC-like_C"/>
</dbReference>
<keyword evidence="7" id="KW-0460">Magnesium</keyword>
<dbReference type="OrthoDB" id="10249612at2759"/>
<dbReference type="PRINTS" id="PR00502">
    <property type="entry name" value="NUDIXFAMILY"/>
</dbReference>
<dbReference type="PANTHER" id="PTHR42904:SF6">
    <property type="entry name" value="NAD-CAPPED RNA HYDROLASE NUDT12"/>
    <property type="match status" value="1"/>
</dbReference>
<dbReference type="PROSITE" id="PS51462">
    <property type="entry name" value="NUDIX"/>
    <property type="match status" value="1"/>
</dbReference>
<dbReference type="EMBL" id="JABFUD020000011">
    <property type="protein sequence ID" value="KAI5073440.1"/>
    <property type="molecule type" value="Genomic_DNA"/>
</dbReference>
<evidence type="ECO:0000256" key="1">
    <source>
        <dbReference type="ARBA" id="ARBA00001946"/>
    </source>
</evidence>
<evidence type="ECO:0000256" key="6">
    <source>
        <dbReference type="ARBA" id="ARBA00022801"/>
    </source>
</evidence>
<dbReference type="PANTHER" id="PTHR42904">
    <property type="entry name" value="NUDIX HYDROLASE, NUDC SUBFAMILY"/>
    <property type="match status" value="1"/>
</dbReference>
<evidence type="ECO:0000256" key="4">
    <source>
        <dbReference type="ARBA" id="ARBA00012381"/>
    </source>
</evidence>
<dbReference type="NCBIfam" id="NF001299">
    <property type="entry name" value="PRK00241.1"/>
    <property type="match status" value="1"/>
</dbReference>
<comment type="cofactor">
    <cofactor evidence="2">
        <name>Zn(2+)</name>
        <dbReference type="ChEBI" id="CHEBI:29105"/>
    </cofactor>
</comment>
<keyword evidence="8" id="KW-0520">NAD</keyword>
<name>A0A9D4USU1_ADICA</name>
<dbReference type="Pfam" id="PF00293">
    <property type="entry name" value="NUDIX"/>
    <property type="match status" value="1"/>
</dbReference>
<comment type="cofactor">
    <cofactor evidence="1">
        <name>Mg(2+)</name>
        <dbReference type="ChEBI" id="CHEBI:18420"/>
    </cofactor>
</comment>
<dbReference type="InterPro" id="IPR020084">
    <property type="entry name" value="NUDIX_hydrolase_CS"/>
</dbReference>
<dbReference type="SUPFAM" id="SSF55811">
    <property type="entry name" value="Nudix"/>
    <property type="match status" value="1"/>
</dbReference>
<dbReference type="GO" id="GO:0046872">
    <property type="term" value="F:metal ion binding"/>
    <property type="evidence" value="ECO:0007669"/>
    <property type="project" value="UniProtKB-KW"/>
</dbReference>
<dbReference type="GO" id="GO:0005777">
    <property type="term" value="C:peroxisome"/>
    <property type="evidence" value="ECO:0007669"/>
    <property type="project" value="TreeGrafter"/>
</dbReference>
<dbReference type="PROSITE" id="PS00893">
    <property type="entry name" value="NUDIX_BOX"/>
    <property type="match status" value="1"/>
</dbReference>
<dbReference type="AlphaFoldDB" id="A0A9D4USU1"/>
<comment type="similarity">
    <text evidence="3">Belongs to the Nudix hydrolase family. NudC subfamily.</text>
</comment>